<comment type="similarity">
    <text evidence="1 7">Belongs to the eukaryotic/archaeal RNase P protein component 1 family.</text>
</comment>
<keyword evidence="6 7" id="KW-0378">Hydrolase</keyword>
<dbReference type="InterPro" id="IPR023538">
    <property type="entry name" value="RNP1"/>
</dbReference>
<keyword evidence="2 7" id="KW-0963">Cytoplasm</keyword>
<evidence type="ECO:0000256" key="6">
    <source>
        <dbReference type="ARBA" id="ARBA00022801"/>
    </source>
</evidence>
<evidence type="ECO:0000256" key="5">
    <source>
        <dbReference type="ARBA" id="ARBA00022759"/>
    </source>
</evidence>
<dbReference type="Proteomes" id="UP000604391">
    <property type="component" value="Unassembled WGS sequence"/>
</dbReference>
<protein>
    <recommendedName>
        <fullName evidence="7">Ribonuclease P protein component 1</fullName>
        <shortName evidence="7">RNase P component 1</shortName>
        <ecNumber evidence="7">3.1.26.5</ecNumber>
    </recommendedName>
    <alternativeName>
        <fullName evidence="7">Rpp29</fullName>
    </alternativeName>
</protein>
<keyword evidence="9" id="KW-1185">Reference proteome</keyword>
<dbReference type="Pfam" id="PF01868">
    <property type="entry name" value="RNase_P-MRP_p29"/>
    <property type="match status" value="1"/>
</dbReference>
<evidence type="ECO:0000256" key="2">
    <source>
        <dbReference type="ARBA" id="ARBA00022490"/>
    </source>
</evidence>
<comment type="subunit">
    <text evidence="7">Consists of a catalytic RNA component and at least 4-5 protein subunits.</text>
</comment>
<evidence type="ECO:0000256" key="1">
    <source>
        <dbReference type="ARBA" id="ARBA00006181"/>
    </source>
</evidence>
<name>A0A832V448_9ARCH</name>
<dbReference type="GO" id="GO:0001682">
    <property type="term" value="P:tRNA 5'-leader removal"/>
    <property type="evidence" value="ECO:0007669"/>
    <property type="project" value="UniProtKB-UniRule"/>
</dbReference>
<keyword evidence="3 7" id="KW-0819">tRNA processing</keyword>
<accession>A0A832V448</accession>
<dbReference type="GO" id="GO:0000172">
    <property type="term" value="C:ribonuclease MRP complex"/>
    <property type="evidence" value="ECO:0007669"/>
    <property type="project" value="InterPro"/>
</dbReference>
<dbReference type="GO" id="GO:0004526">
    <property type="term" value="F:ribonuclease P activity"/>
    <property type="evidence" value="ECO:0007669"/>
    <property type="project" value="UniProtKB-UniRule"/>
</dbReference>
<dbReference type="InterPro" id="IPR023534">
    <property type="entry name" value="Rof/RNase_P-like"/>
</dbReference>
<evidence type="ECO:0000256" key="3">
    <source>
        <dbReference type="ARBA" id="ARBA00022694"/>
    </source>
</evidence>
<evidence type="ECO:0000256" key="7">
    <source>
        <dbReference type="HAMAP-Rule" id="MF_00754"/>
    </source>
</evidence>
<dbReference type="SMART" id="SM00538">
    <property type="entry name" value="POP4"/>
    <property type="match status" value="1"/>
</dbReference>
<dbReference type="GO" id="GO:0005737">
    <property type="term" value="C:cytoplasm"/>
    <property type="evidence" value="ECO:0007669"/>
    <property type="project" value="UniProtKB-SubCell"/>
</dbReference>
<dbReference type="SUPFAM" id="SSF101744">
    <property type="entry name" value="Rof/RNase P subunit-like"/>
    <property type="match status" value="1"/>
</dbReference>
<comment type="catalytic activity">
    <reaction evidence="7">
        <text>Endonucleolytic cleavage of RNA, removing 5'-extranucleotides from tRNA precursor.</text>
        <dbReference type="EC" id="3.1.26.5"/>
    </reaction>
</comment>
<dbReference type="HAMAP" id="MF_00754">
    <property type="entry name" value="RNase_P_1"/>
    <property type="match status" value="1"/>
</dbReference>
<sequence>MISEKNIVQHELVGLDVEVLECTDLSKKGARGTVIDETQSTLILSDTKGESKRIPKAECTFRFLLNGDTIDVVGSLLLGRPADRIKKRLKKW</sequence>
<dbReference type="GO" id="GO:0030677">
    <property type="term" value="C:ribonuclease P complex"/>
    <property type="evidence" value="ECO:0007669"/>
    <property type="project" value="UniProtKB-UniRule"/>
</dbReference>
<organism evidence="8 9">
    <name type="scientific">Candidatus Undinarchaeum marinum</name>
    <dbReference type="NCBI Taxonomy" id="2756141"/>
    <lineage>
        <taxon>Archaea</taxon>
        <taxon>Candidatus Undinarchaeota</taxon>
        <taxon>Candidatus Undinarchaeia</taxon>
        <taxon>Candidatus Undinarchaeales</taxon>
        <taxon>Candidatus Undinarchaeaceae</taxon>
        <taxon>Candidatus Undinarchaeum</taxon>
    </lineage>
</organism>
<keyword evidence="5 7" id="KW-0255">Endonuclease</keyword>
<evidence type="ECO:0000313" key="8">
    <source>
        <dbReference type="EMBL" id="HIJ99699.1"/>
    </source>
</evidence>
<dbReference type="AlphaFoldDB" id="A0A832V448"/>
<evidence type="ECO:0000256" key="4">
    <source>
        <dbReference type="ARBA" id="ARBA00022722"/>
    </source>
</evidence>
<dbReference type="Gene3D" id="2.30.30.210">
    <property type="entry name" value="Ribonuclease P/MRP, subunit p29"/>
    <property type="match status" value="1"/>
</dbReference>
<comment type="function">
    <text evidence="7">Part of ribonuclease P, a protein complex that generates mature tRNA molecules by cleaving their 5'-ends.</text>
</comment>
<gene>
    <name evidence="7" type="primary">rnp1</name>
    <name evidence="8" type="ORF">H1011_02650</name>
</gene>
<dbReference type="InterPro" id="IPR016848">
    <property type="entry name" value="RNase_P/MRP_Rpp29-subunit"/>
</dbReference>
<dbReference type="InterPro" id="IPR036980">
    <property type="entry name" value="RNase_P/MRP_Rpp29_sf"/>
</dbReference>
<keyword evidence="4 7" id="KW-0540">Nuclease</keyword>
<reference evidence="8 9" key="1">
    <citation type="journal article" name="Nat. Commun.">
        <title>Undinarchaeota illuminate DPANN phylogeny and the impact of gene transfer on archaeal evolution.</title>
        <authorList>
            <person name="Dombrowski N."/>
            <person name="Williams T.A."/>
            <person name="Sun J."/>
            <person name="Woodcroft B.J."/>
            <person name="Lee J.H."/>
            <person name="Minh B.Q."/>
            <person name="Rinke C."/>
            <person name="Spang A."/>
        </authorList>
    </citation>
    <scope>NUCLEOTIDE SEQUENCE [LARGE SCALE GENOMIC DNA]</scope>
    <source>
        <strain evidence="8">MAG_bin17</strain>
    </source>
</reference>
<dbReference type="GO" id="GO:0033204">
    <property type="term" value="F:ribonuclease P RNA binding"/>
    <property type="evidence" value="ECO:0007669"/>
    <property type="project" value="InterPro"/>
</dbReference>
<dbReference type="PANTHER" id="PTHR13348">
    <property type="entry name" value="RIBONUCLEASE P SUBUNIT P29"/>
    <property type="match status" value="1"/>
</dbReference>
<comment type="caution">
    <text evidence="8">The sequence shown here is derived from an EMBL/GenBank/DDBJ whole genome shotgun (WGS) entry which is preliminary data.</text>
</comment>
<evidence type="ECO:0000313" key="9">
    <source>
        <dbReference type="Proteomes" id="UP000604391"/>
    </source>
</evidence>
<dbReference type="GO" id="GO:0006364">
    <property type="term" value="P:rRNA processing"/>
    <property type="evidence" value="ECO:0007669"/>
    <property type="project" value="TreeGrafter"/>
</dbReference>
<dbReference type="EMBL" id="DVAD01000014">
    <property type="protein sequence ID" value="HIJ99699.1"/>
    <property type="molecule type" value="Genomic_DNA"/>
</dbReference>
<proteinExistence type="inferred from homology"/>
<dbReference type="InterPro" id="IPR002730">
    <property type="entry name" value="Rpp29/RNP1"/>
</dbReference>
<dbReference type="EC" id="3.1.26.5" evidence="7"/>
<dbReference type="PANTHER" id="PTHR13348:SF0">
    <property type="entry name" value="RIBONUCLEASE P PROTEIN SUBUNIT P29"/>
    <property type="match status" value="1"/>
</dbReference>
<comment type="subcellular location">
    <subcellularLocation>
        <location evidence="7">Cytoplasm</location>
    </subcellularLocation>
</comment>